<dbReference type="GO" id="GO:0005634">
    <property type="term" value="C:nucleus"/>
    <property type="evidence" value="ECO:0007669"/>
    <property type="project" value="UniProtKB-SubCell"/>
</dbReference>
<dbReference type="SUPFAM" id="SSF57701">
    <property type="entry name" value="Zn2/Cys6 DNA-binding domain"/>
    <property type="match status" value="1"/>
</dbReference>
<protein>
    <recommendedName>
        <fullName evidence="4">Zn(2)-C6 fungal-type domain-containing protein</fullName>
    </recommendedName>
</protein>
<comment type="caution">
    <text evidence="5">The sequence shown here is derived from an EMBL/GenBank/DDBJ whole genome shotgun (WGS) entry which is preliminary data.</text>
</comment>
<reference evidence="5" key="1">
    <citation type="submission" date="2021-01" db="EMBL/GenBank/DDBJ databases">
        <authorList>
            <person name="Kaushik A."/>
        </authorList>
    </citation>
    <scope>NUCLEOTIDE SEQUENCE</scope>
    <source>
        <strain evidence="5">AG4-RS23</strain>
    </source>
</reference>
<evidence type="ECO:0000256" key="1">
    <source>
        <dbReference type="ARBA" id="ARBA00004123"/>
    </source>
</evidence>
<feature type="domain" description="Zn(2)-C6 fungal-type" evidence="4">
    <location>
        <begin position="12"/>
        <end position="40"/>
    </location>
</feature>
<evidence type="ECO:0000313" key="6">
    <source>
        <dbReference type="Proteomes" id="UP000663861"/>
    </source>
</evidence>
<dbReference type="Gene3D" id="4.10.240.10">
    <property type="entry name" value="Zn(2)-C6 fungal-type DNA-binding domain"/>
    <property type="match status" value="1"/>
</dbReference>
<organism evidence="5 6">
    <name type="scientific">Rhizoctonia solani</name>
    <dbReference type="NCBI Taxonomy" id="456999"/>
    <lineage>
        <taxon>Eukaryota</taxon>
        <taxon>Fungi</taxon>
        <taxon>Dikarya</taxon>
        <taxon>Basidiomycota</taxon>
        <taxon>Agaricomycotina</taxon>
        <taxon>Agaricomycetes</taxon>
        <taxon>Cantharellales</taxon>
        <taxon>Ceratobasidiaceae</taxon>
        <taxon>Rhizoctonia</taxon>
    </lineage>
</organism>
<dbReference type="GO" id="GO:0000981">
    <property type="term" value="F:DNA-binding transcription factor activity, RNA polymerase II-specific"/>
    <property type="evidence" value="ECO:0007669"/>
    <property type="project" value="InterPro"/>
</dbReference>
<sequence>MPSSAITRSTNGCLTCKNRKKKCDETRPICTRCRDGDFECLGYDYLDIPKGPRKRRKKTSVASEQALSLSSPPTDGSSVASSFCHLAEGPHHSSITPPIQLISMVRTPKENPLDPDQIIKMSFFYLEQLPPGVQPFQSFPFPIVDAVSLRVKSSSIRLKSMYIGARITKARIDGASLSIGVRLIQDFQRQITNTTLGPDTDTATVAAHLDSMIGLALVSMQIVNTPTGHLLLRRSVPLFLALTAKFQELWTSDSSISFRHALAHSQSEIPHFMFLDTVASLVFGIAPLIHYDVTFYPKVQSLQRSHIEWAHGCSPIVVLLLATVNSWRAARFIDPAHPIPTLGEQQIFKAYLQEWNPTIGYGDQPAVVMGRLAVQECWKHAVLIYMYMGMCEADSADPRVETSVRQVAQLAATIEDSHPLETHITIPCVIAAAAARREKDRAILRKKIVASKDGQVCLIRGADFVLVLDHLWHGVAAGGFPTTWQDYVESRFTVMSVGL</sequence>
<dbReference type="GO" id="GO:0008270">
    <property type="term" value="F:zinc ion binding"/>
    <property type="evidence" value="ECO:0007669"/>
    <property type="project" value="InterPro"/>
</dbReference>
<evidence type="ECO:0000259" key="4">
    <source>
        <dbReference type="PROSITE" id="PS50048"/>
    </source>
</evidence>
<evidence type="ECO:0000313" key="5">
    <source>
        <dbReference type="EMBL" id="CAE6429243.1"/>
    </source>
</evidence>
<evidence type="ECO:0000256" key="2">
    <source>
        <dbReference type="ARBA" id="ARBA00023242"/>
    </source>
</evidence>
<dbReference type="InterPro" id="IPR036864">
    <property type="entry name" value="Zn2-C6_fun-type_DNA-bd_sf"/>
</dbReference>
<feature type="compositionally biased region" description="Polar residues" evidence="3">
    <location>
        <begin position="60"/>
        <end position="77"/>
    </location>
</feature>
<dbReference type="PANTHER" id="PTHR37534">
    <property type="entry name" value="TRANSCRIPTIONAL ACTIVATOR PROTEIN UGA3"/>
    <property type="match status" value="1"/>
</dbReference>
<dbReference type="PROSITE" id="PS50048">
    <property type="entry name" value="ZN2_CY6_FUNGAL_2"/>
    <property type="match status" value="1"/>
</dbReference>
<dbReference type="InterPro" id="IPR001138">
    <property type="entry name" value="Zn2Cys6_DnaBD"/>
</dbReference>
<dbReference type="InterPro" id="IPR021858">
    <property type="entry name" value="Fun_TF"/>
</dbReference>
<dbReference type="CDD" id="cd00067">
    <property type="entry name" value="GAL4"/>
    <property type="match status" value="1"/>
</dbReference>
<dbReference type="Pfam" id="PF11951">
    <property type="entry name" value="Fungal_trans_2"/>
    <property type="match status" value="1"/>
</dbReference>
<dbReference type="EMBL" id="CAJMWY010000348">
    <property type="protein sequence ID" value="CAE6429243.1"/>
    <property type="molecule type" value="Genomic_DNA"/>
</dbReference>
<evidence type="ECO:0000256" key="3">
    <source>
        <dbReference type="SAM" id="MobiDB-lite"/>
    </source>
</evidence>
<dbReference type="Proteomes" id="UP000663861">
    <property type="component" value="Unassembled WGS sequence"/>
</dbReference>
<gene>
    <name evidence="5" type="ORF">RDB_LOCUS23946</name>
</gene>
<comment type="subcellular location">
    <subcellularLocation>
        <location evidence="1">Nucleus</location>
    </subcellularLocation>
</comment>
<dbReference type="SMART" id="SM00066">
    <property type="entry name" value="GAL4"/>
    <property type="match status" value="1"/>
</dbReference>
<feature type="region of interest" description="Disordered" evidence="3">
    <location>
        <begin position="52"/>
        <end position="77"/>
    </location>
</feature>
<dbReference type="Pfam" id="PF00172">
    <property type="entry name" value="Zn_clus"/>
    <property type="match status" value="1"/>
</dbReference>
<accession>A0A8H2XMN7</accession>
<dbReference type="PROSITE" id="PS00463">
    <property type="entry name" value="ZN2_CY6_FUNGAL_1"/>
    <property type="match status" value="1"/>
</dbReference>
<proteinExistence type="predicted"/>
<keyword evidence="2" id="KW-0539">Nucleus</keyword>
<name>A0A8H2XMN7_9AGAM</name>
<dbReference type="AlphaFoldDB" id="A0A8H2XMN7"/>
<dbReference type="PANTHER" id="PTHR37534:SF46">
    <property type="entry name" value="ZN(II)2CYS6 TRANSCRIPTION FACTOR (EUROFUNG)"/>
    <property type="match status" value="1"/>
</dbReference>